<name>A0A8K0XT76_9AGAR</name>
<gene>
    <name evidence="2" type="ORF">BXZ70DRAFT_613062</name>
</gene>
<feature type="compositionally biased region" description="Low complexity" evidence="1">
    <location>
        <begin position="164"/>
        <end position="179"/>
    </location>
</feature>
<feature type="region of interest" description="Disordered" evidence="1">
    <location>
        <begin position="294"/>
        <end position="362"/>
    </location>
</feature>
<feature type="compositionally biased region" description="Polar residues" evidence="1">
    <location>
        <begin position="234"/>
        <end position="254"/>
    </location>
</feature>
<proteinExistence type="predicted"/>
<dbReference type="EMBL" id="JAEVFJ010000005">
    <property type="protein sequence ID" value="KAH8104746.1"/>
    <property type="molecule type" value="Genomic_DNA"/>
</dbReference>
<evidence type="ECO:0000313" key="3">
    <source>
        <dbReference type="Proteomes" id="UP000813824"/>
    </source>
</evidence>
<evidence type="ECO:0008006" key="4">
    <source>
        <dbReference type="Google" id="ProtNLM"/>
    </source>
</evidence>
<organism evidence="2 3">
    <name type="scientific">Cristinia sonorae</name>
    <dbReference type="NCBI Taxonomy" id="1940300"/>
    <lineage>
        <taxon>Eukaryota</taxon>
        <taxon>Fungi</taxon>
        <taxon>Dikarya</taxon>
        <taxon>Basidiomycota</taxon>
        <taxon>Agaricomycotina</taxon>
        <taxon>Agaricomycetes</taxon>
        <taxon>Agaricomycetidae</taxon>
        <taxon>Agaricales</taxon>
        <taxon>Pleurotineae</taxon>
        <taxon>Stephanosporaceae</taxon>
        <taxon>Cristinia</taxon>
    </lineage>
</organism>
<feature type="region of interest" description="Disordered" evidence="1">
    <location>
        <begin position="233"/>
        <end position="255"/>
    </location>
</feature>
<dbReference type="OrthoDB" id="2596754at2759"/>
<feature type="region of interest" description="Disordered" evidence="1">
    <location>
        <begin position="138"/>
        <end position="204"/>
    </location>
</feature>
<feature type="compositionally biased region" description="Basic and acidic residues" evidence="1">
    <location>
        <begin position="294"/>
        <end position="306"/>
    </location>
</feature>
<sequence length="397" mass="43476">MSSSNDSTDPVDIDELVATLNDLLANLHIPIPIDTPLDLTPSLLLGILESILESRLPIASAIRKSRDPRSKVQAMKIFIGVLENDVLGEDVGLADVDPRKLAEGEWDEVVFVGELLCWLGKKYGIIPVADSNARASGSRHMDEHRVASRSQTSSVDVKARTRARSPSPTTHSTATITTRGSLNSALSMMPSAPPQSDTTVLSAHPESPSLSVLDLFDSLEQTKCIHQIDDPFLNSVSVDSDTDPDISTRSQSAPSFCHCPSDEDEVMTGRSLNATPVRYTGWINEVDEELEIRSFEQSRRKPDPRVHNPSLLARSTQSDPDHRLDRTDLFAGISSTSTPRRPSARNTPTGRKTPSAAIVTRHTSPAEHTMALINERAKLMAELANVRTLPRHHTARR</sequence>
<dbReference type="AlphaFoldDB" id="A0A8K0XT76"/>
<feature type="compositionally biased region" description="Basic and acidic residues" evidence="1">
    <location>
        <begin position="319"/>
        <end position="328"/>
    </location>
</feature>
<feature type="compositionally biased region" description="Low complexity" evidence="1">
    <location>
        <begin position="334"/>
        <end position="349"/>
    </location>
</feature>
<evidence type="ECO:0000256" key="1">
    <source>
        <dbReference type="SAM" id="MobiDB-lite"/>
    </source>
</evidence>
<comment type="caution">
    <text evidence="2">The sequence shown here is derived from an EMBL/GenBank/DDBJ whole genome shotgun (WGS) entry which is preliminary data.</text>
</comment>
<protein>
    <recommendedName>
        <fullName evidence="4">DUF5745 domain-containing protein</fullName>
    </recommendedName>
</protein>
<dbReference type="Proteomes" id="UP000813824">
    <property type="component" value="Unassembled WGS sequence"/>
</dbReference>
<evidence type="ECO:0000313" key="2">
    <source>
        <dbReference type="EMBL" id="KAH8104746.1"/>
    </source>
</evidence>
<accession>A0A8K0XT76</accession>
<reference evidence="2" key="1">
    <citation type="journal article" date="2021" name="New Phytol.">
        <title>Evolutionary innovations through gain and loss of genes in the ectomycorrhizal Boletales.</title>
        <authorList>
            <person name="Wu G."/>
            <person name="Miyauchi S."/>
            <person name="Morin E."/>
            <person name="Kuo A."/>
            <person name="Drula E."/>
            <person name="Varga T."/>
            <person name="Kohler A."/>
            <person name="Feng B."/>
            <person name="Cao Y."/>
            <person name="Lipzen A."/>
            <person name="Daum C."/>
            <person name="Hundley H."/>
            <person name="Pangilinan J."/>
            <person name="Johnson J."/>
            <person name="Barry K."/>
            <person name="LaButti K."/>
            <person name="Ng V."/>
            <person name="Ahrendt S."/>
            <person name="Min B."/>
            <person name="Choi I.G."/>
            <person name="Park H."/>
            <person name="Plett J.M."/>
            <person name="Magnuson J."/>
            <person name="Spatafora J.W."/>
            <person name="Nagy L.G."/>
            <person name="Henrissat B."/>
            <person name="Grigoriev I.V."/>
            <person name="Yang Z.L."/>
            <person name="Xu J."/>
            <person name="Martin F.M."/>
        </authorList>
    </citation>
    <scope>NUCLEOTIDE SEQUENCE</scope>
    <source>
        <strain evidence="2">KKN 215</strain>
    </source>
</reference>
<keyword evidence="3" id="KW-1185">Reference proteome</keyword>